<name>A0A918E713_9ACTN</name>
<feature type="domain" description="NodB homology" evidence="4">
    <location>
        <begin position="38"/>
        <end position="214"/>
    </location>
</feature>
<dbReference type="GO" id="GO:0016810">
    <property type="term" value="F:hydrolase activity, acting on carbon-nitrogen (but not peptide) bonds"/>
    <property type="evidence" value="ECO:0007669"/>
    <property type="project" value="InterPro"/>
</dbReference>
<gene>
    <name evidence="5" type="ORF">GCM10012278_46520</name>
</gene>
<sequence length="239" mass="26289">MSRQFSSLLAIAAVAVTLTPAPALAQPTPKEVDCTQVKCVALTFDDGPGQYAGTLLDTFKKYNAKATFFLEGQYVKSRPSYVKRMVKEGHEIGNHSYKHPDFTKMSATAIRSEIKKTNDAIKKASGAEPKLLRPPYGLGGVLISEVAAEFDMPIILWTGGSRDWESKNEAAIKKQTLAVAKDDSIVLMHDWVKQTVDAMPSIIQTLQKNGYHLVKVTDITKHENLKPGDTFPLPAGWEN</sequence>
<comment type="caution">
    <text evidence="5">The sequence shown here is derived from an EMBL/GenBank/DDBJ whole genome shotgun (WGS) entry which is preliminary data.</text>
</comment>
<dbReference type="Proteomes" id="UP000660745">
    <property type="component" value="Unassembled WGS sequence"/>
</dbReference>
<feature type="chain" id="PRO_5037759692" description="NodB homology domain-containing protein" evidence="3">
    <location>
        <begin position="26"/>
        <end position="239"/>
    </location>
</feature>
<dbReference type="EMBL" id="BMNK01000008">
    <property type="protein sequence ID" value="GGP09724.1"/>
    <property type="molecule type" value="Genomic_DNA"/>
</dbReference>
<dbReference type="GO" id="GO:0005975">
    <property type="term" value="P:carbohydrate metabolic process"/>
    <property type="evidence" value="ECO:0007669"/>
    <property type="project" value="InterPro"/>
</dbReference>
<organism evidence="5 6">
    <name type="scientific">Nonomuraea glycinis</name>
    <dbReference type="NCBI Taxonomy" id="2047744"/>
    <lineage>
        <taxon>Bacteria</taxon>
        <taxon>Bacillati</taxon>
        <taxon>Actinomycetota</taxon>
        <taxon>Actinomycetes</taxon>
        <taxon>Streptosporangiales</taxon>
        <taxon>Streptosporangiaceae</taxon>
        <taxon>Nonomuraea</taxon>
    </lineage>
</organism>
<protein>
    <recommendedName>
        <fullName evidence="4">NodB homology domain-containing protein</fullName>
    </recommendedName>
</protein>
<dbReference type="InterPro" id="IPR050248">
    <property type="entry name" value="Polysacc_deacetylase_ArnD"/>
</dbReference>
<evidence type="ECO:0000256" key="1">
    <source>
        <dbReference type="ARBA" id="ARBA00022723"/>
    </source>
</evidence>
<dbReference type="Gene3D" id="3.20.20.370">
    <property type="entry name" value="Glycoside hydrolase/deacetylase"/>
    <property type="match status" value="1"/>
</dbReference>
<keyword evidence="1" id="KW-0479">Metal-binding</keyword>
<evidence type="ECO:0000259" key="4">
    <source>
        <dbReference type="PROSITE" id="PS51677"/>
    </source>
</evidence>
<dbReference type="Pfam" id="PF01522">
    <property type="entry name" value="Polysacc_deac_1"/>
    <property type="match status" value="1"/>
</dbReference>
<keyword evidence="2" id="KW-0378">Hydrolase</keyword>
<dbReference type="PROSITE" id="PS51677">
    <property type="entry name" value="NODB"/>
    <property type="match status" value="1"/>
</dbReference>
<evidence type="ECO:0000313" key="6">
    <source>
        <dbReference type="Proteomes" id="UP000660745"/>
    </source>
</evidence>
<proteinExistence type="predicted"/>
<feature type="signal peptide" evidence="3">
    <location>
        <begin position="1"/>
        <end position="25"/>
    </location>
</feature>
<dbReference type="PANTHER" id="PTHR10587:SF133">
    <property type="entry name" value="CHITIN DEACETYLASE 1-RELATED"/>
    <property type="match status" value="1"/>
</dbReference>
<dbReference type="AlphaFoldDB" id="A0A918E713"/>
<accession>A0A918E713</accession>
<dbReference type="GO" id="GO:0016020">
    <property type="term" value="C:membrane"/>
    <property type="evidence" value="ECO:0007669"/>
    <property type="project" value="TreeGrafter"/>
</dbReference>
<reference evidence="5" key="2">
    <citation type="submission" date="2020-09" db="EMBL/GenBank/DDBJ databases">
        <authorList>
            <person name="Sun Q."/>
            <person name="Zhou Y."/>
        </authorList>
    </citation>
    <scope>NUCLEOTIDE SEQUENCE</scope>
    <source>
        <strain evidence="5">CGMCC 4.7430</strain>
    </source>
</reference>
<dbReference type="SUPFAM" id="SSF88713">
    <property type="entry name" value="Glycoside hydrolase/deacetylase"/>
    <property type="match status" value="1"/>
</dbReference>
<reference evidence="5" key="1">
    <citation type="journal article" date="2014" name="Int. J. Syst. Evol. Microbiol.">
        <title>Complete genome sequence of Corynebacterium casei LMG S-19264T (=DSM 44701T), isolated from a smear-ripened cheese.</title>
        <authorList>
            <consortium name="US DOE Joint Genome Institute (JGI-PGF)"/>
            <person name="Walter F."/>
            <person name="Albersmeier A."/>
            <person name="Kalinowski J."/>
            <person name="Ruckert C."/>
        </authorList>
    </citation>
    <scope>NUCLEOTIDE SEQUENCE</scope>
    <source>
        <strain evidence="5">CGMCC 4.7430</strain>
    </source>
</reference>
<dbReference type="PANTHER" id="PTHR10587">
    <property type="entry name" value="GLYCOSYL TRANSFERASE-RELATED"/>
    <property type="match status" value="1"/>
</dbReference>
<keyword evidence="6" id="KW-1185">Reference proteome</keyword>
<evidence type="ECO:0000256" key="3">
    <source>
        <dbReference type="SAM" id="SignalP"/>
    </source>
</evidence>
<evidence type="ECO:0000313" key="5">
    <source>
        <dbReference type="EMBL" id="GGP09724.1"/>
    </source>
</evidence>
<keyword evidence="3" id="KW-0732">Signal</keyword>
<dbReference type="GO" id="GO:0046872">
    <property type="term" value="F:metal ion binding"/>
    <property type="evidence" value="ECO:0007669"/>
    <property type="project" value="UniProtKB-KW"/>
</dbReference>
<dbReference type="InterPro" id="IPR011330">
    <property type="entry name" value="Glyco_hydro/deAcase_b/a-brl"/>
</dbReference>
<dbReference type="RefSeq" id="WP_189140805.1">
    <property type="nucleotide sequence ID" value="NZ_BMNK01000008.1"/>
</dbReference>
<evidence type="ECO:0000256" key="2">
    <source>
        <dbReference type="ARBA" id="ARBA00022801"/>
    </source>
</evidence>
<dbReference type="InterPro" id="IPR002509">
    <property type="entry name" value="NODB_dom"/>
</dbReference>